<dbReference type="InterPro" id="IPR038078">
    <property type="entry name" value="PhoU-like_sf"/>
</dbReference>
<evidence type="ECO:0000259" key="1">
    <source>
        <dbReference type="SMART" id="SM00966"/>
    </source>
</evidence>
<dbReference type="GO" id="GO:0030643">
    <property type="term" value="P:intracellular phosphate ion homeostasis"/>
    <property type="evidence" value="ECO:0007669"/>
    <property type="project" value="InterPro"/>
</dbReference>
<gene>
    <name evidence="2" type="ORF">DJ70_15960</name>
</gene>
<dbReference type="EMBL" id="NHPJ01000138">
    <property type="protein sequence ID" value="OYR53656.1"/>
    <property type="molecule type" value="Genomic_DNA"/>
</dbReference>
<dbReference type="InterPro" id="IPR007159">
    <property type="entry name" value="SpoVT-AbrB_dom"/>
</dbReference>
<proteinExistence type="predicted"/>
<dbReference type="SUPFAM" id="SSF109755">
    <property type="entry name" value="PhoU-like"/>
    <property type="match status" value="1"/>
</dbReference>
<dbReference type="Pfam" id="PF01895">
    <property type="entry name" value="PhoU"/>
    <property type="match status" value="1"/>
</dbReference>
<keyword evidence="3" id="KW-1185">Reference proteome</keyword>
<reference evidence="2 3" key="1">
    <citation type="journal article" date="2014" name="Front. Microbiol.">
        <title>Population and genomic analysis of the genus Halorubrum.</title>
        <authorList>
            <person name="Fullmer M.S."/>
            <person name="Soucy S.M."/>
            <person name="Swithers K.S."/>
            <person name="Makkay A.M."/>
            <person name="Wheeler R."/>
            <person name="Ventosa A."/>
            <person name="Gogarten J.P."/>
            <person name="Papke R.T."/>
        </authorList>
    </citation>
    <scope>NUCLEOTIDE SEQUENCE [LARGE SCALE GENOMIC DNA]</scope>
    <source>
        <strain evidence="2 3">Cb34</strain>
    </source>
</reference>
<dbReference type="GO" id="GO:0045936">
    <property type="term" value="P:negative regulation of phosphate metabolic process"/>
    <property type="evidence" value="ECO:0007669"/>
    <property type="project" value="InterPro"/>
</dbReference>
<accession>A0A256IBH5</accession>
<dbReference type="InterPro" id="IPR028366">
    <property type="entry name" value="PhoU"/>
</dbReference>
<comment type="caution">
    <text evidence="2">The sequence shown here is derived from an EMBL/GenBank/DDBJ whole genome shotgun (WGS) entry which is preliminary data.</text>
</comment>
<dbReference type="PANTHER" id="PTHR42930">
    <property type="entry name" value="PHOSPHATE-SPECIFIC TRANSPORT SYSTEM ACCESSORY PROTEIN PHOU"/>
    <property type="match status" value="1"/>
</dbReference>
<sequence>MDRRTRANRLGMTDRTDPYERKVQLTGGTTYTVSLPKGWANDRSLDTGDTLHLHPRGGRLLLAPPETEGGDRTVSLSAARHDPTGIGRLVAAAYVAGADVVRVDGSPDRADRAAVRDAVGGLVGIEIAEETAETMVARTMLDVADLPPTRTLERMADRTLSLHAEAVAAALAGDGEAGRKIRGQDDDVDRLFGLLSREFQRSLVEVPAHGDGGLTPFDHYAIARQLERVADHAEKIAEAAEAIAEPPSDPVAADLDRLATDARAAVERAFSEAIGECDPRALGAMVADAEELLEETRRLDRELYRRELADGYVLATVLDSITRTVEYGINVAEVGLRAALRNAPDRSTAEPT</sequence>
<evidence type="ECO:0000313" key="3">
    <source>
        <dbReference type="Proteomes" id="UP000216308"/>
    </source>
</evidence>
<dbReference type="AlphaFoldDB" id="A0A256IBH5"/>
<dbReference type="InterPro" id="IPR026022">
    <property type="entry name" value="PhoU_dom"/>
</dbReference>
<dbReference type="Gene3D" id="1.20.58.220">
    <property type="entry name" value="Phosphate transport system protein phou homolog 2, domain 2"/>
    <property type="match status" value="1"/>
</dbReference>
<protein>
    <recommendedName>
        <fullName evidence="1">SpoVT-AbrB domain-containing protein</fullName>
    </recommendedName>
</protein>
<dbReference type="GO" id="GO:0003677">
    <property type="term" value="F:DNA binding"/>
    <property type="evidence" value="ECO:0007669"/>
    <property type="project" value="InterPro"/>
</dbReference>
<dbReference type="Proteomes" id="UP000216308">
    <property type="component" value="Unassembled WGS sequence"/>
</dbReference>
<dbReference type="SMART" id="SM00966">
    <property type="entry name" value="SpoVT_AbrB"/>
    <property type="match status" value="1"/>
</dbReference>
<name>A0A256IBH5_9EURY</name>
<dbReference type="PANTHER" id="PTHR42930:SF6">
    <property type="entry name" value="PHOSPHATE REGULATORY PROTEIN-LIKE PROTEIN"/>
    <property type="match status" value="1"/>
</dbReference>
<evidence type="ECO:0000313" key="2">
    <source>
        <dbReference type="EMBL" id="OYR53656.1"/>
    </source>
</evidence>
<organism evidence="2 3">
    <name type="scientific">Halorubrum halodurans</name>
    <dbReference type="NCBI Taxonomy" id="1383851"/>
    <lineage>
        <taxon>Archaea</taxon>
        <taxon>Methanobacteriati</taxon>
        <taxon>Methanobacteriota</taxon>
        <taxon>Stenosarchaea group</taxon>
        <taxon>Halobacteria</taxon>
        <taxon>Halobacteriales</taxon>
        <taxon>Haloferacaceae</taxon>
        <taxon>Halorubrum</taxon>
    </lineage>
</organism>
<feature type="domain" description="SpoVT-AbrB" evidence="1">
    <location>
        <begin position="25"/>
        <end position="70"/>
    </location>
</feature>